<reference evidence="2" key="1">
    <citation type="submission" date="2021-06" db="EMBL/GenBank/DDBJ databases">
        <authorList>
            <person name="Hodson N. C."/>
            <person name="Mongue J. A."/>
            <person name="Jaron S. K."/>
        </authorList>
    </citation>
    <scope>NUCLEOTIDE SEQUENCE</scope>
</reference>
<dbReference type="EMBL" id="CAJVCH010570435">
    <property type="protein sequence ID" value="CAG7834900.1"/>
    <property type="molecule type" value="Genomic_DNA"/>
</dbReference>
<comment type="caution">
    <text evidence="2">The sequence shown here is derived from an EMBL/GenBank/DDBJ whole genome shotgun (WGS) entry which is preliminary data.</text>
</comment>
<sequence>MEVEHSPNPQVSRGVLHDGKMDSMSSVHDKNSIPNTLPLDEIPISDELLEVKQRGRRKSLRISDNNQVETFGDLKLYGNNVEVQPHRQIPPASDLDIDQVCKLLYLNRQRQT</sequence>
<feature type="region of interest" description="Disordered" evidence="1">
    <location>
        <begin position="1"/>
        <end position="39"/>
    </location>
</feature>
<keyword evidence="3" id="KW-1185">Reference proteome</keyword>
<name>A0A8J2PSC8_9HEXA</name>
<protein>
    <submittedName>
        <fullName evidence="2">Uncharacterized protein</fullName>
    </submittedName>
</protein>
<proteinExistence type="predicted"/>
<feature type="compositionally biased region" description="Basic and acidic residues" evidence="1">
    <location>
        <begin position="15"/>
        <end position="31"/>
    </location>
</feature>
<dbReference type="Proteomes" id="UP000708208">
    <property type="component" value="Unassembled WGS sequence"/>
</dbReference>
<evidence type="ECO:0000313" key="2">
    <source>
        <dbReference type="EMBL" id="CAG7834900.1"/>
    </source>
</evidence>
<organism evidence="2 3">
    <name type="scientific">Allacma fusca</name>
    <dbReference type="NCBI Taxonomy" id="39272"/>
    <lineage>
        <taxon>Eukaryota</taxon>
        <taxon>Metazoa</taxon>
        <taxon>Ecdysozoa</taxon>
        <taxon>Arthropoda</taxon>
        <taxon>Hexapoda</taxon>
        <taxon>Collembola</taxon>
        <taxon>Symphypleona</taxon>
        <taxon>Sminthuridae</taxon>
        <taxon>Allacma</taxon>
    </lineage>
</organism>
<dbReference type="AlphaFoldDB" id="A0A8J2PSC8"/>
<evidence type="ECO:0000256" key="1">
    <source>
        <dbReference type="SAM" id="MobiDB-lite"/>
    </source>
</evidence>
<evidence type="ECO:0000313" key="3">
    <source>
        <dbReference type="Proteomes" id="UP000708208"/>
    </source>
</evidence>
<gene>
    <name evidence="2" type="ORF">AFUS01_LOCUS44345</name>
</gene>
<accession>A0A8J2PSC8</accession>